<evidence type="ECO:0000256" key="5">
    <source>
        <dbReference type="ARBA" id="ARBA00022729"/>
    </source>
</evidence>
<dbReference type="InterPro" id="IPR046450">
    <property type="entry name" value="PA_dom_sf"/>
</dbReference>
<evidence type="ECO:0000256" key="6">
    <source>
        <dbReference type="ARBA" id="ARBA00022801"/>
    </source>
</evidence>
<dbReference type="InterPro" id="IPR000209">
    <property type="entry name" value="Peptidase_S8/S53_dom"/>
</dbReference>
<evidence type="ECO:0000256" key="3">
    <source>
        <dbReference type="ARBA" id="ARBA00022525"/>
    </source>
</evidence>
<name>A0A6N7QYZ9_9BACI</name>
<comment type="similarity">
    <text evidence="1 9 10">Belongs to the peptidase S8 family.</text>
</comment>
<dbReference type="PROSITE" id="PS51892">
    <property type="entry name" value="SUBTILASE"/>
    <property type="match status" value="1"/>
</dbReference>
<evidence type="ECO:0000256" key="8">
    <source>
        <dbReference type="PIRSR" id="PIRSR615500-1"/>
    </source>
</evidence>
<evidence type="ECO:0000313" key="13">
    <source>
        <dbReference type="EMBL" id="MRI66105.1"/>
    </source>
</evidence>
<dbReference type="Gene3D" id="3.50.30.30">
    <property type="match status" value="1"/>
</dbReference>
<dbReference type="PANTHER" id="PTHR43806:SF65">
    <property type="entry name" value="SERINE PROTEASE APRX"/>
    <property type="match status" value="1"/>
</dbReference>
<dbReference type="Pfam" id="PF00082">
    <property type="entry name" value="Peptidase_S8"/>
    <property type="match status" value="1"/>
</dbReference>
<dbReference type="SUPFAM" id="SSF52025">
    <property type="entry name" value="PA domain"/>
    <property type="match status" value="1"/>
</dbReference>
<dbReference type="SUPFAM" id="SSF52743">
    <property type="entry name" value="Subtilisin-like"/>
    <property type="match status" value="1"/>
</dbReference>
<dbReference type="Pfam" id="PF02225">
    <property type="entry name" value="PA"/>
    <property type="match status" value="1"/>
</dbReference>
<keyword evidence="14" id="KW-1185">Reference proteome</keyword>
<feature type="active site" description="Charge relay system" evidence="8 9">
    <location>
        <position position="150"/>
    </location>
</feature>
<dbReference type="InterPro" id="IPR050131">
    <property type="entry name" value="Peptidase_S8_subtilisin-like"/>
</dbReference>
<dbReference type="InterPro" id="IPR015500">
    <property type="entry name" value="Peptidase_S8_subtilisin-rel"/>
</dbReference>
<evidence type="ECO:0000256" key="9">
    <source>
        <dbReference type="PROSITE-ProRule" id="PRU01240"/>
    </source>
</evidence>
<dbReference type="InterPro" id="IPR023827">
    <property type="entry name" value="Peptidase_S8_Asp-AS"/>
</dbReference>
<dbReference type="CDD" id="cd07474">
    <property type="entry name" value="Peptidases_S8_subtilisin_Vpr-like"/>
    <property type="match status" value="1"/>
</dbReference>
<protein>
    <submittedName>
        <fullName evidence="13">S8 family serine peptidase</fullName>
    </submittedName>
</protein>
<dbReference type="PANTHER" id="PTHR43806">
    <property type="entry name" value="PEPTIDASE S8"/>
    <property type="match status" value="1"/>
</dbReference>
<feature type="active site" description="Charge relay system" evidence="8 9">
    <location>
        <position position="190"/>
    </location>
</feature>
<dbReference type="InterPro" id="IPR022398">
    <property type="entry name" value="Peptidase_S8_His-AS"/>
</dbReference>
<dbReference type="InterPro" id="IPR003137">
    <property type="entry name" value="PA_domain"/>
</dbReference>
<keyword evidence="5" id="KW-0732">Signal</keyword>
<evidence type="ECO:0000256" key="1">
    <source>
        <dbReference type="ARBA" id="ARBA00011073"/>
    </source>
</evidence>
<dbReference type="Gene3D" id="3.40.50.200">
    <property type="entry name" value="Peptidase S8/S53 domain"/>
    <property type="match status" value="1"/>
</dbReference>
<dbReference type="PROSITE" id="PS00136">
    <property type="entry name" value="SUBTILASE_ASP"/>
    <property type="match status" value="1"/>
</dbReference>
<evidence type="ECO:0000256" key="2">
    <source>
        <dbReference type="ARBA" id="ARBA00022512"/>
    </source>
</evidence>
<proteinExistence type="inferred from homology"/>
<dbReference type="Proteomes" id="UP000435187">
    <property type="component" value="Unassembled WGS sequence"/>
</dbReference>
<dbReference type="GO" id="GO:0006508">
    <property type="term" value="P:proteolysis"/>
    <property type="evidence" value="ECO:0007669"/>
    <property type="project" value="UniProtKB-KW"/>
</dbReference>
<evidence type="ECO:0000259" key="12">
    <source>
        <dbReference type="Pfam" id="PF02225"/>
    </source>
</evidence>
<dbReference type="EMBL" id="WJEE01000011">
    <property type="protein sequence ID" value="MRI66105.1"/>
    <property type="molecule type" value="Genomic_DNA"/>
</dbReference>
<keyword evidence="4 9" id="KW-0645">Protease</keyword>
<dbReference type="PROSITE" id="PS00137">
    <property type="entry name" value="SUBTILASE_HIS"/>
    <property type="match status" value="1"/>
</dbReference>
<dbReference type="GO" id="GO:0004252">
    <property type="term" value="F:serine-type endopeptidase activity"/>
    <property type="evidence" value="ECO:0007669"/>
    <property type="project" value="UniProtKB-UniRule"/>
</dbReference>
<keyword evidence="6 9" id="KW-0378">Hydrolase</keyword>
<reference evidence="13 14" key="1">
    <citation type="submission" date="2019-10" db="EMBL/GenBank/DDBJ databases">
        <title>Gracilibacillus salitolerans sp. nov., a moderate halophile isolated from a saline soil in northwest China.</title>
        <authorList>
            <person name="Gan L."/>
        </authorList>
    </citation>
    <scope>NUCLEOTIDE SEQUENCE [LARGE SCALE GENOMIC DNA]</scope>
    <source>
        <strain evidence="13 14">TP2-8</strain>
    </source>
</reference>
<evidence type="ECO:0000256" key="4">
    <source>
        <dbReference type="ARBA" id="ARBA00022670"/>
    </source>
</evidence>
<dbReference type="InterPro" id="IPR034213">
    <property type="entry name" value="S8_Vpr-like"/>
</dbReference>
<evidence type="ECO:0000259" key="11">
    <source>
        <dbReference type="Pfam" id="PF00082"/>
    </source>
</evidence>
<organism evidence="13 14">
    <name type="scientific">Gracilibacillus thailandensis</name>
    <dbReference type="NCBI Taxonomy" id="563735"/>
    <lineage>
        <taxon>Bacteria</taxon>
        <taxon>Bacillati</taxon>
        <taxon>Bacillota</taxon>
        <taxon>Bacilli</taxon>
        <taxon>Bacillales</taxon>
        <taxon>Bacillaceae</taxon>
        <taxon>Gracilibacillus</taxon>
    </lineage>
</organism>
<keyword evidence="2" id="KW-0134">Cell wall</keyword>
<feature type="domain" description="Peptidase S8/S53" evidence="11">
    <location>
        <begin position="141"/>
        <end position="517"/>
    </location>
</feature>
<dbReference type="PROSITE" id="PS00138">
    <property type="entry name" value="SUBTILASE_SER"/>
    <property type="match status" value="1"/>
</dbReference>
<keyword evidence="7 9" id="KW-0720">Serine protease</keyword>
<feature type="active site" description="Charge relay system" evidence="8 9">
    <location>
        <position position="470"/>
    </location>
</feature>
<comment type="caution">
    <text evidence="13">The sequence shown here is derived from an EMBL/GenBank/DDBJ whole genome shotgun (WGS) entry which is preliminary data.</text>
</comment>
<sequence length="727" mass="79933">MSATPKYLAPRYTYLSSQSQTLTPIHQKGVLHVSFILSFLLFTAAAIDSTESSFIIEVEGDPHEFAEEIETYHPHVEILAVYDTIFNGVAIKTDQRNLERIKRRTNFQQTYSVQEYHTQITETNINESVPFLIPEPLPYTGKGVKVGIVDTGIDYTHPDLQANYRGGYDLVDFDDDPMETIPEQGMPTLHGTHVAGIIGANGQMKGVAPDAELYGYRALGPGGTGTSVQVMAAIEKAVKDGMDIINLSLGNSINGPDWPTSVAVNRAVEQGVTVVIANGNTGPDLWTVGSPATANQVISVGASTPKLKRPFLYDRFHDKKIEIIPMQGSPNWDFPRDLEVTNQEEKITNDTILIMDRGEIPFAQLAIEAEEKGAAALLIANNEEEGVFEGAVDPNISIPVAAISQEDGKWLKDNPGYLSIEYQEIQDTVTDFSSRGPVTVNWAIKPEIVAPGAGILSTVPGGYQALSGTSMAAPHVAGVMALLKEAHPDWAPAQLKAAILTTADPFQNFQPTEQGAGKIDPKAALETDTLIDQSLLQFGKITDNSEQKVSTLTVENISDQEKQYAFELPEQDTDIRFQLPKSFTLKPGEKKTVEVKATIRTGQMEKGIKQGYLYVNETPIPYMFLTEANDIPKAMGLELTITPLEDSYHYQLYLVEEAEKMTIDLYDAKTFAYVTTLVERTDLEPGVIEGEVEQLEQLQTQYIANITIETNENQTYQYQTIWEGGAG</sequence>
<evidence type="ECO:0000256" key="10">
    <source>
        <dbReference type="RuleBase" id="RU003355"/>
    </source>
</evidence>
<gene>
    <name evidence="13" type="ORF">GH885_07070</name>
</gene>
<dbReference type="AlphaFoldDB" id="A0A6N7QYZ9"/>
<evidence type="ECO:0000256" key="7">
    <source>
        <dbReference type="ARBA" id="ARBA00022825"/>
    </source>
</evidence>
<feature type="domain" description="PA" evidence="12">
    <location>
        <begin position="348"/>
        <end position="411"/>
    </location>
</feature>
<accession>A0A6N7QYZ9</accession>
<evidence type="ECO:0000313" key="14">
    <source>
        <dbReference type="Proteomes" id="UP000435187"/>
    </source>
</evidence>
<dbReference type="InterPro" id="IPR036852">
    <property type="entry name" value="Peptidase_S8/S53_dom_sf"/>
</dbReference>
<keyword evidence="3" id="KW-0964">Secreted</keyword>
<dbReference type="PRINTS" id="PR00723">
    <property type="entry name" value="SUBTILISIN"/>
</dbReference>
<dbReference type="InterPro" id="IPR023828">
    <property type="entry name" value="Peptidase_S8_Ser-AS"/>
</dbReference>